<comment type="caution">
    <text evidence="1">The sequence shown here is derived from an EMBL/GenBank/DDBJ whole genome shotgun (WGS) entry which is preliminary data.</text>
</comment>
<protein>
    <submittedName>
        <fullName evidence="1">Uncharacterized protein</fullName>
    </submittedName>
</protein>
<sequence>MGSDRAGWFRAYPTHDIFCIKARSWKSLQKDSLVINAAIGGGARNIAFEYDPSWNVNLPKTYYDFFKEDSTRNHYCWPLEKNAEHHDCHGDYVEISLGNIHVLNQYSPSRWFKQFRYKLNLLGENCEQDHSSYQPSYDDDILDSGFSSVFEITECAFEAVDNGNGVFKCGVLVRWNEEGHLRIFGVS</sequence>
<evidence type="ECO:0000313" key="1">
    <source>
        <dbReference type="EMBL" id="CZR44998.1"/>
    </source>
</evidence>
<dbReference type="RefSeq" id="XP_031085532.1">
    <property type="nucleotide sequence ID" value="XM_031219811.1"/>
</dbReference>
<accession>A0A1L7VX48</accession>
<gene>
    <name evidence="1" type="ORF">FPRO_14750</name>
</gene>
<dbReference type="VEuPathDB" id="FungiDB:FPRO_14750"/>
<reference evidence="2" key="1">
    <citation type="journal article" date="2016" name="Genome Biol. Evol.">
        <title>Comparative 'omics' of the Fusarium fujikuroi species complex highlights differences in genetic potential and metabolite synthesis.</title>
        <authorList>
            <person name="Niehaus E.-M."/>
            <person name="Muensterkoetter M."/>
            <person name="Proctor R.H."/>
            <person name="Brown D.W."/>
            <person name="Sharon A."/>
            <person name="Idan Y."/>
            <person name="Oren-Young L."/>
            <person name="Sieber C.M."/>
            <person name="Novak O."/>
            <person name="Pencik A."/>
            <person name="Tarkowska D."/>
            <person name="Hromadova K."/>
            <person name="Freeman S."/>
            <person name="Maymon M."/>
            <person name="Elazar M."/>
            <person name="Youssef S.A."/>
            <person name="El-Shabrawy E.S.M."/>
            <person name="Shalaby A.B.A."/>
            <person name="Houterman P."/>
            <person name="Brock N.L."/>
            <person name="Burkhardt I."/>
            <person name="Tsavkelova E.A."/>
            <person name="Dickschat J.S."/>
            <person name="Galuszka P."/>
            <person name="Gueldener U."/>
            <person name="Tudzynski B."/>
        </authorList>
    </citation>
    <scope>NUCLEOTIDE SEQUENCE [LARGE SCALE GENOMIC DNA]</scope>
    <source>
        <strain evidence="2">ET1</strain>
    </source>
</reference>
<keyword evidence="2" id="KW-1185">Reference proteome</keyword>
<dbReference type="Proteomes" id="UP000183971">
    <property type="component" value="Unassembled WGS sequence"/>
</dbReference>
<dbReference type="GeneID" id="42059608"/>
<proteinExistence type="predicted"/>
<name>A0A1L7VX48_FUSPR</name>
<dbReference type="AlphaFoldDB" id="A0A1L7VX48"/>
<organism evidence="1 2">
    <name type="scientific">Fusarium proliferatum (strain ET1)</name>
    <name type="common">Orchid endophyte fungus</name>
    <dbReference type="NCBI Taxonomy" id="1227346"/>
    <lineage>
        <taxon>Eukaryota</taxon>
        <taxon>Fungi</taxon>
        <taxon>Dikarya</taxon>
        <taxon>Ascomycota</taxon>
        <taxon>Pezizomycotina</taxon>
        <taxon>Sordariomycetes</taxon>
        <taxon>Hypocreomycetidae</taxon>
        <taxon>Hypocreales</taxon>
        <taxon>Nectriaceae</taxon>
        <taxon>Fusarium</taxon>
        <taxon>Fusarium fujikuroi species complex</taxon>
    </lineage>
</organism>
<evidence type="ECO:0000313" key="2">
    <source>
        <dbReference type="Proteomes" id="UP000183971"/>
    </source>
</evidence>
<dbReference type="EMBL" id="FJOF01000008">
    <property type="protein sequence ID" value="CZR44998.1"/>
    <property type="molecule type" value="Genomic_DNA"/>
</dbReference>